<accession>A0AAV7NDK5</accession>
<comment type="caution">
    <text evidence="1">The sequence shown here is derived from an EMBL/GenBank/DDBJ whole genome shotgun (WGS) entry which is preliminary data.</text>
</comment>
<dbReference type="AlphaFoldDB" id="A0AAV7NDK5"/>
<feature type="non-terminal residue" evidence="1">
    <location>
        <position position="1"/>
    </location>
</feature>
<proteinExistence type="predicted"/>
<protein>
    <submittedName>
        <fullName evidence="1">Uncharacterized protein</fullName>
    </submittedName>
</protein>
<dbReference type="EMBL" id="JANPWB010000012">
    <property type="protein sequence ID" value="KAJ1113244.1"/>
    <property type="molecule type" value="Genomic_DNA"/>
</dbReference>
<evidence type="ECO:0000313" key="1">
    <source>
        <dbReference type="EMBL" id="KAJ1113244.1"/>
    </source>
</evidence>
<organism evidence="1 2">
    <name type="scientific">Pleurodeles waltl</name>
    <name type="common">Iberian ribbed newt</name>
    <dbReference type="NCBI Taxonomy" id="8319"/>
    <lineage>
        <taxon>Eukaryota</taxon>
        <taxon>Metazoa</taxon>
        <taxon>Chordata</taxon>
        <taxon>Craniata</taxon>
        <taxon>Vertebrata</taxon>
        <taxon>Euteleostomi</taxon>
        <taxon>Amphibia</taxon>
        <taxon>Batrachia</taxon>
        <taxon>Caudata</taxon>
        <taxon>Salamandroidea</taxon>
        <taxon>Salamandridae</taxon>
        <taxon>Pleurodelinae</taxon>
        <taxon>Pleurodeles</taxon>
    </lineage>
</organism>
<sequence length="74" mass="8541">EYSGRSHVVFAFYSYYERIPSVNAFDRGPFIQEELQRLRLAPGPAQQFGTPLTNSGGNRSFLVHRYEASVHHQR</sequence>
<dbReference type="Proteomes" id="UP001066276">
    <property type="component" value="Chromosome 8"/>
</dbReference>
<reference evidence="1" key="1">
    <citation type="journal article" date="2022" name="bioRxiv">
        <title>Sequencing and chromosome-scale assembly of the giantPleurodeles waltlgenome.</title>
        <authorList>
            <person name="Brown T."/>
            <person name="Elewa A."/>
            <person name="Iarovenko S."/>
            <person name="Subramanian E."/>
            <person name="Araus A.J."/>
            <person name="Petzold A."/>
            <person name="Susuki M."/>
            <person name="Suzuki K.-i.T."/>
            <person name="Hayashi T."/>
            <person name="Toyoda A."/>
            <person name="Oliveira C."/>
            <person name="Osipova E."/>
            <person name="Leigh N.D."/>
            <person name="Simon A."/>
            <person name="Yun M.H."/>
        </authorList>
    </citation>
    <scope>NUCLEOTIDE SEQUENCE</scope>
    <source>
        <strain evidence="1">20211129_DDA</strain>
        <tissue evidence="1">Liver</tissue>
    </source>
</reference>
<feature type="non-terminal residue" evidence="1">
    <location>
        <position position="74"/>
    </location>
</feature>
<evidence type="ECO:0000313" key="2">
    <source>
        <dbReference type="Proteomes" id="UP001066276"/>
    </source>
</evidence>
<name>A0AAV7NDK5_PLEWA</name>
<keyword evidence="2" id="KW-1185">Reference proteome</keyword>
<gene>
    <name evidence="1" type="ORF">NDU88_001498</name>
</gene>